<keyword evidence="13" id="KW-1185">Reference proteome</keyword>
<comment type="subunit">
    <text evidence="11">F-type ATPases have 2 components, CF(1) - the catalytic core - and CF(0) - the membrane proton channel. CF(1) and CF(0) have multiple subunits.</text>
</comment>
<organism evidence="12 13">
    <name type="scientific">Botryotinia calthae</name>
    <dbReference type="NCBI Taxonomy" id="38488"/>
    <lineage>
        <taxon>Eukaryota</taxon>
        <taxon>Fungi</taxon>
        <taxon>Dikarya</taxon>
        <taxon>Ascomycota</taxon>
        <taxon>Pezizomycotina</taxon>
        <taxon>Leotiomycetes</taxon>
        <taxon>Helotiales</taxon>
        <taxon>Sclerotiniaceae</taxon>
        <taxon>Botryotinia</taxon>
    </lineage>
</organism>
<dbReference type="GO" id="GO:0015078">
    <property type="term" value="F:proton transmembrane transporter activity"/>
    <property type="evidence" value="ECO:0007669"/>
    <property type="project" value="InterPro"/>
</dbReference>
<dbReference type="Pfam" id="PF05680">
    <property type="entry name" value="ATP-synt_E"/>
    <property type="match status" value="1"/>
</dbReference>
<evidence type="ECO:0000256" key="7">
    <source>
        <dbReference type="ARBA" id="ARBA00023065"/>
    </source>
</evidence>
<keyword evidence="4 11" id="KW-0138">CF(0)</keyword>
<keyword evidence="9" id="KW-0472">Membrane</keyword>
<comment type="caution">
    <text evidence="12">The sequence shown here is derived from an EMBL/GenBank/DDBJ whole genome shotgun (WGS) entry which is preliminary data.</text>
</comment>
<comment type="subcellular location">
    <subcellularLocation>
        <location evidence="1 11">Mitochondrion inner membrane</location>
    </subcellularLocation>
</comment>
<evidence type="ECO:0000256" key="2">
    <source>
        <dbReference type="ARBA" id="ARBA00007333"/>
    </source>
</evidence>
<dbReference type="Proteomes" id="UP000297299">
    <property type="component" value="Unassembled WGS sequence"/>
</dbReference>
<keyword evidence="8 11" id="KW-0496">Mitochondrion</keyword>
<evidence type="ECO:0000256" key="5">
    <source>
        <dbReference type="ARBA" id="ARBA00022781"/>
    </source>
</evidence>
<dbReference type="GO" id="GO:0005743">
    <property type="term" value="C:mitochondrial inner membrane"/>
    <property type="evidence" value="ECO:0007669"/>
    <property type="project" value="UniProtKB-SubCell"/>
</dbReference>
<evidence type="ECO:0000313" key="12">
    <source>
        <dbReference type="EMBL" id="TEY60157.1"/>
    </source>
</evidence>
<sequence length="84" mass="9164">MASTGVNVLRWSALGAGVFYGFYHQMSLSSAAKAAAASREFEHKQKLIEQARADQKTGGGDIIRDPMDKNFDLEAYLKVLAAEN</sequence>
<keyword evidence="10 11" id="KW-0066">ATP synthesis</keyword>
<evidence type="ECO:0000256" key="9">
    <source>
        <dbReference type="ARBA" id="ARBA00023136"/>
    </source>
</evidence>
<evidence type="ECO:0000256" key="6">
    <source>
        <dbReference type="ARBA" id="ARBA00022792"/>
    </source>
</evidence>
<keyword evidence="7 11" id="KW-0406">Ion transport</keyword>
<comment type="function">
    <text evidence="11">Subunit e, of the mitochondrial membrane ATP synthase complex (F(1)F(0) ATP synthase or Complex V) that produces ATP from ADP in the presence of a proton gradient across the membrane which is generated by electron transport complexes of the respiratory chain. ATP synthase complex consist of a soluble F(1) head domain - the catalytic core - and a membrane F(1) domain - the membrane proton channel. These two domains are linked by a central stalk rotating inside the F(1) region and a stationary peripheral stalk. During catalysis, ATP synthesis in the catalytic domain of F(1) is coupled via a rotary mechanism of the central stalk subunits to proton translocation. In vivo, can only synthesize ATP although its ATP hydrolase activity can be activated artificially in vitro. Part of the complex F(0) domain.</text>
</comment>
<evidence type="ECO:0000256" key="1">
    <source>
        <dbReference type="ARBA" id="ARBA00004273"/>
    </source>
</evidence>
<evidence type="ECO:0000256" key="4">
    <source>
        <dbReference type="ARBA" id="ARBA00022547"/>
    </source>
</evidence>
<dbReference type="AlphaFoldDB" id="A0A4Y8D0X0"/>
<evidence type="ECO:0000313" key="13">
    <source>
        <dbReference type="Proteomes" id="UP000297299"/>
    </source>
</evidence>
<evidence type="ECO:0000256" key="8">
    <source>
        <dbReference type="ARBA" id="ARBA00023128"/>
    </source>
</evidence>
<dbReference type="STRING" id="38488.A0A4Y8D0X0"/>
<dbReference type="GO" id="GO:0015986">
    <property type="term" value="P:proton motive force-driven ATP synthesis"/>
    <property type="evidence" value="ECO:0007669"/>
    <property type="project" value="InterPro"/>
</dbReference>
<dbReference type="OrthoDB" id="2125027at2759"/>
<keyword evidence="6 11" id="KW-0999">Mitochondrion inner membrane</keyword>
<dbReference type="InterPro" id="IPR008386">
    <property type="entry name" value="ATP_synth_F0_esu_mt"/>
</dbReference>
<gene>
    <name evidence="12" type="ORF">BOTCAL_0185g00200</name>
</gene>
<comment type="similarity">
    <text evidence="2 11">Belongs to the ATPase e subunit family.</text>
</comment>
<evidence type="ECO:0000256" key="3">
    <source>
        <dbReference type="ARBA" id="ARBA00022448"/>
    </source>
</evidence>
<keyword evidence="3 11" id="KW-0813">Transport</keyword>
<name>A0A4Y8D0X0_9HELO</name>
<protein>
    <recommendedName>
        <fullName evidence="11">ATP synthase F(0) complex subunit e, mitochondrial</fullName>
    </recommendedName>
</protein>
<evidence type="ECO:0000256" key="10">
    <source>
        <dbReference type="ARBA" id="ARBA00023310"/>
    </source>
</evidence>
<keyword evidence="5 11" id="KW-0375">Hydrogen ion transport</keyword>
<dbReference type="GO" id="GO:0045259">
    <property type="term" value="C:proton-transporting ATP synthase complex"/>
    <property type="evidence" value="ECO:0007669"/>
    <property type="project" value="UniProtKB-UniRule"/>
</dbReference>
<dbReference type="EMBL" id="PHWZ01000185">
    <property type="protein sequence ID" value="TEY60157.1"/>
    <property type="molecule type" value="Genomic_DNA"/>
</dbReference>
<accession>A0A4Y8D0X0</accession>
<proteinExistence type="inferred from homology"/>
<evidence type="ECO:0000256" key="11">
    <source>
        <dbReference type="RuleBase" id="RU367005"/>
    </source>
</evidence>
<reference evidence="12 13" key="1">
    <citation type="submission" date="2017-11" db="EMBL/GenBank/DDBJ databases">
        <title>Comparative genomics of Botrytis spp.</title>
        <authorList>
            <person name="Valero-Jimenez C.A."/>
            <person name="Tapia P."/>
            <person name="Veloso J."/>
            <person name="Silva-Moreno E."/>
            <person name="Staats M."/>
            <person name="Valdes J.H."/>
            <person name="Van Kan J.A.L."/>
        </authorList>
    </citation>
    <scope>NUCLEOTIDE SEQUENCE [LARGE SCALE GENOMIC DNA]</scope>
    <source>
        <strain evidence="12 13">MUCL2830</strain>
    </source>
</reference>